<organism evidence="2 3">
    <name type="scientific">Theileria equi strain WA</name>
    <dbReference type="NCBI Taxonomy" id="1537102"/>
    <lineage>
        <taxon>Eukaryota</taxon>
        <taxon>Sar</taxon>
        <taxon>Alveolata</taxon>
        <taxon>Apicomplexa</taxon>
        <taxon>Aconoidasida</taxon>
        <taxon>Piroplasmida</taxon>
        <taxon>Theileriidae</taxon>
        <taxon>Theileria</taxon>
    </lineage>
</organism>
<feature type="compositionally biased region" description="Low complexity" evidence="1">
    <location>
        <begin position="87"/>
        <end position="100"/>
    </location>
</feature>
<evidence type="ECO:0000313" key="3">
    <source>
        <dbReference type="Proteomes" id="UP000031512"/>
    </source>
</evidence>
<name>L0B0Z6_THEEQ</name>
<feature type="compositionally biased region" description="Basic and acidic residues" evidence="1">
    <location>
        <begin position="101"/>
        <end position="125"/>
    </location>
</feature>
<proteinExistence type="predicted"/>
<dbReference type="EMBL" id="CP001670">
    <property type="protein sequence ID" value="AFZ80809.1"/>
    <property type="molecule type" value="Genomic_DNA"/>
</dbReference>
<feature type="region of interest" description="Disordered" evidence="1">
    <location>
        <begin position="44"/>
        <end position="128"/>
    </location>
</feature>
<dbReference type="KEGG" id="beq:BEWA_002160"/>
<dbReference type="VEuPathDB" id="PiroplasmaDB:BEWA_002160"/>
<dbReference type="Proteomes" id="UP000031512">
    <property type="component" value="Chromosome 3"/>
</dbReference>
<accession>L0B0Z6</accession>
<dbReference type="AlphaFoldDB" id="L0B0Z6"/>
<keyword evidence="3" id="KW-1185">Reference proteome</keyword>
<sequence length="155" mass="17471">MKRREVSLSSSRRSSISERGSARGRGSARRLYDNELTRALYDDSGHKIATGPGRHADPLVPDLDLRPRSARVQESPRSGRRGRIPKAQKQAAESARLAAAAHEHRPEDKPSSRKRGREPSQEPEKKVKRARTGLWFLTDNFLVRFFSGIKTKLFG</sequence>
<evidence type="ECO:0000256" key="1">
    <source>
        <dbReference type="SAM" id="MobiDB-lite"/>
    </source>
</evidence>
<protein>
    <submittedName>
        <fullName evidence="2">Uncharacterized protein</fullName>
    </submittedName>
</protein>
<feature type="compositionally biased region" description="Low complexity" evidence="1">
    <location>
        <begin position="7"/>
        <end position="19"/>
    </location>
</feature>
<gene>
    <name evidence="2" type="ORF">BEWA_002160</name>
</gene>
<evidence type="ECO:0000313" key="2">
    <source>
        <dbReference type="EMBL" id="AFZ80809.1"/>
    </source>
</evidence>
<dbReference type="GeneID" id="15805536"/>
<feature type="region of interest" description="Disordered" evidence="1">
    <location>
        <begin position="1"/>
        <end position="32"/>
    </location>
</feature>
<reference evidence="2 3" key="1">
    <citation type="journal article" date="2012" name="BMC Genomics">
        <title>Comparative genomic analysis and phylogenetic position of Theileria equi.</title>
        <authorList>
            <person name="Kappmeyer L.S."/>
            <person name="Thiagarajan M."/>
            <person name="Herndon D.R."/>
            <person name="Ramsay J.D."/>
            <person name="Caler E."/>
            <person name="Djikeng A."/>
            <person name="Gillespie J.J."/>
            <person name="Lau A.O."/>
            <person name="Roalson E.H."/>
            <person name="Silva J.C."/>
            <person name="Silva M.G."/>
            <person name="Suarez C.E."/>
            <person name="Ueti M.W."/>
            <person name="Nene V.M."/>
            <person name="Mealey R.H."/>
            <person name="Knowles D.P."/>
            <person name="Brayton K.A."/>
        </authorList>
    </citation>
    <scope>NUCLEOTIDE SEQUENCE [LARGE SCALE GENOMIC DNA]</scope>
    <source>
        <strain evidence="2 3">WA</strain>
    </source>
</reference>
<dbReference type="RefSeq" id="XP_004830475.1">
    <property type="nucleotide sequence ID" value="XM_004830418.1"/>
</dbReference>